<reference evidence="1 2" key="1">
    <citation type="journal article" date="2023" name="IMA Fungus">
        <title>Comparative genomic study of the Penicillium genus elucidates a diverse pangenome and 15 lateral gene transfer events.</title>
        <authorList>
            <person name="Petersen C."/>
            <person name="Sorensen T."/>
            <person name="Nielsen M.R."/>
            <person name="Sondergaard T.E."/>
            <person name="Sorensen J.L."/>
            <person name="Fitzpatrick D.A."/>
            <person name="Frisvad J.C."/>
            <person name="Nielsen K.L."/>
        </authorList>
    </citation>
    <scope>NUCLEOTIDE SEQUENCE [LARGE SCALE GENOMIC DNA]</scope>
    <source>
        <strain evidence="1 2">IBT 3361</strain>
    </source>
</reference>
<gene>
    <name evidence="1" type="ORF">N7505_002661</name>
</gene>
<sequence length="61" mass="6815">MAVCPTLEQLDFSSVYTECCRLGCKKQVKRGEVCSCDAIVGISQAISKQFTRRDCEAITFF</sequence>
<dbReference type="Proteomes" id="UP001220256">
    <property type="component" value="Unassembled WGS sequence"/>
</dbReference>
<proteinExistence type="predicted"/>
<accession>A0ABQ8X0H8</accession>
<name>A0ABQ8X0H8_PENCH</name>
<evidence type="ECO:0008006" key="3">
    <source>
        <dbReference type="Google" id="ProtNLM"/>
    </source>
</evidence>
<comment type="caution">
    <text evidence="1">The sequence shown here is derived from an EMBL/GenBank/DDBJ whole genome shotgun (WGS) entry which is preliminary data.</text>
</comment>
<evidence type="ECO:0000313" key="2">
    <source>
        <dbReference type="Proteomes" id="UP001220256"/>
    </source>
</evidence>
<protein>
    <recommendedName>
        <fullName evidence="3">Extracellular membrane protein CFEM domain-containing protein</fullName>
    </recommendedName>
</protein>
<dbReference type="EMBL" id="JAPVEB010000001">
    <property type="protein sequence ID" value="KAJ5284681.1"/>
    <property type="molecule type" value="Genomic_DNA"/>
</dbReference>
<keyword evidence="2" id="KW-1185">Reference proteome</keyword>
<evidence type="ECO:0000313" key="1">
    <source>
        <dbReference type="EMBL" id="KAJ5284681.1"/>
    </source>
</evidence>
<organism evidence="1 2">
    <name type="scientific">Penicillium chrysogenum</name>
    <name type="common">Penicillium notatum</name>
    <dbReference type="NCBI Taxonomy" id="5076"/>
    <lineage>
        <taxon>Eukaryota</taxon>
        <taxon>Fungi</taxon>
        <taxon>Dikarya</taxon>
        <taxon>Ascomycota</taxon>
        <taxon>Pezizomycotina</taxon>
        <taxon>Eurotiomycetes</taxon>
        <taxon>Eurotiomycetidae</taxon>
        <taxon>Eurotiales</taxon>
        <taxon>Aspergillaceae</taxon>
        <taxon>Penicillium</taxon>
        <taxon>Penicillium chrysogenum species complex</taxon>
    </lineage>
</organism>